<dbReference type="PROSITE" id="PS50222">
    <property type="entry name" value="EF_HAND_2"/>
    <property type="match status" value="3"/>
</dbReference>
<dbReference type="Gene3D" id="1.10.238.10">
    <property type="entry name" value="EF-hand"/>
    <property type="match status" value="2"/>
</dbReference>
<dbReference type="Pfam" id="PF13405">
    <property type="entry name" value="EF-hand_6"/>
    <property type="match status" value="1"/>
</dbReference>
<dbReference type="SMART" id="SM00054">
    <property type="entry name" value="EFh"/>
    <property type="match status" value="3"/>
</dbReference>
<feature type="domain" description="EF-hand" evidence="4">
    <location>
        <begin position="109"/>
        <end position="144"/>
    </location>
</feature>
<name>A0A9Q1K1G9_9CARY</name>
<accession>A0A9Q1K1G9</accession>
<gene>
    <name evidence="5" type="ORF">Cgig2_015555</name>
</gene>
<dbReference type="Pfam" id="PF13499">
    <property type="entry name" value="EF-hand_7"/>
    <property type="match status" value="1"/>
</dbReference>
<evidence type="ECO:0000313" key="5">
    <source>
        <dbReference type="EMBL" id="KAJ8435050.1"/>
    </source>
</evidence>
<evidence type="ECO:0000259" key="4">
    <source>
        <dbReference type="PROSITE" id="PS50222"/>
    </source>
</evidence>
<protein>
    <recommendedName>
        <fullName evidence="4">EF-hand domain-containing protein</fullName>
    </recommendedName>
</protein>
<dbReference type="InterPro" id="IPR002048">
    <property type="entry name" value="EF_hand_dom"/>
</dbReference>
<evidence type="ECO:0000256" key="3">
    <source>
        <dbReference type="ARBA" id="ARBA00022837"/>
    </source>
</evidence>
<keyword evidence="1" id="KW-0479">Metal-binding</keyword>
<feature type="domain" description="EF-hand" evidence="4">
    <location>
        <begin position="249"/>
        <end position="284"/>
    </location>
</feature>
<dbReference type="OrthoDB" id="26525at2759"/>
<dbReference type="PROSITE" id="PS00018">
    <property type="entry name" value="EF_HAND_1"/>
    <property type="match status" value="3"/>
</dbReference>
<dbReference type="AlphaFoldDB" id="A0A9Q1K1G9"/>
<evidence type="ECO:0000256" key="1">
    <source>
        <dbReference type="ARBA" id="ARBA00022723"/>
    </source>
</evidence>
<evidence type="ECO:0000256" key="2">
    <source>
        <dbReference type="ARBA" id="ARBA00022737"/>
    </source>
</evidence>
<keyword evidence="2" id="KW-0677">Repeat</keyword>
<reference evidence="5" key="1">
    <citation type="submission" date="2022-04" db="EMBL/GenBank/DDBJ databases">
        <title>Carnegiea gigantea Genome sequencing and assembly v2.</title>
        <authorList>
            <person name="Copetti D."/>
            <person name="Sanderson M.J."/>
            <person name="Burquez A."/>
            <person name="Wojciechowski M.F."/>
        </authorList>
    </citation>
    <scope>NUCLEOTIDE SEQUENCE</scope>
    <source>
        <strain evidence="5">SGP5-SGP5p</strain>
        <tissue evidence="5">Aerial part</tissue>
    </source>
</reference>
<proteinExistence type="predicted"/>
<dbReference type="Proteomes" id="UP001153076">
    <property type="component" value="Unassembled WGS sequence"/>
</dbReference>
<dbReference type="PANTHER" id="PTHR10891">
    <property type="entry name" value="EF-HAND CALCIUM-BINDING DOMAIN CONTAINING PROTEIN"/>
    <property type="match status" value="1"/>
</dbReference>
<sequence length="288" mass="32262">MHLCGEHEITIKACFVWFRSEHGNTGEKLCTEASSVGAPPFAYDSALSRQAAVEEAQTLKVILKAYHLWRYLANIKDAAMDEEHQQRKKLSASLSRRSSSSFSLRSPSLNSLRLRRVFDLFDKNGDGVITVEEISQALFLLGLEAEHSELRSIITSFIRPGLDGLAYSDFEALHKSLNDTFFDCVDGHPGDEDDDHDDLVDAANLDDKEVIESDLTEAFKVFDQDGDGYISAMELQTVLSKLGLPEANQELRQIQLMISSFDLNHDGRVDFFEFKDMMLRSVLATASS</sequence>
<dbReference type="GO" id="GO:0005509">
    <property type="term" value="F:calcium ion binding"/>
    <property type="evidence" value="ECO:0007669"/>
    <property type="project" value="InterPro"/>
</dbReference>
<comment type="caution">
    <text evidence="5">The sequence shown here is derived from an EMBL/GenBank/DDBJ whole genome shotgun (WGS) entry which is preliminary data.</text>
</comment>
<keyword evidence="6" id="KW-1185">Reference proteome</keyword>
<keyword evidence="3" id="KW-0106">Calcium</keyword>
<organism evidence="5 6">
    <name type="scientific">Carnegiea gigantea</name>
    <dbReference type="NCBI Taxonomy" id="171969"/>
    <lineage>
        <taxon>Eukaryota</taxon>
        <taxon>Viridiplantae</taxon>
        <taxon>Streptophyta</taxon>
        <taxon>Embryophyta</taxon>
        <taxon>Tracheophyta</taxon>
        <taxon>Spermatophyta</taxon>
        <taxon>Magnoliopsida</taxon>
        <taxon>eudicotyledons</taxon>
        <taxon>Gunneridae</taxon>
        <taxon>Pentapetalae</taxon>
        <taxon>Caryophyllales</taxon>
        <taxon>Cactineae</taxon>
        <taxon>Cactaceae</taxon>
        <taxon>Cactoideae</taxon>
        <taxon>Echinocereeae</taxon>
        <taxon>Carnegiea</taxon>
    </lineage>
</organism>
<dbReference type="FunFam" id="1.10.238.10:FF:000001">
    <property type="entry name" value="Calmodulin 1"/>
    <property type="match status" value="1"/>
</dbReference>
<dbReference type="InterPro" id="IPR011992">
    <property type="entry name" value="EF-hand-dom_pair"/>
</dbReference>
<evidence type="ECO:0000313" key="6">
    <source>
        <dbReference type="Proteomes" id="UP001153076"/>
    </source>
</evidence>
<dbReference type="CDD" id="cd00051">
    <property type="entry name" value="EFh"/>
    <property type="match status" value="1"/>
</dbReference>
<dbReference type="EMBL" id="JAKOGI010000437">
    <property type="protein sequence ID" value="KAJ8435050.1"/>
    <property type="molecule type" value="Genomic_DNA"/>
</dbReference>
<dbReference type="SUPFAM" id="SSF47473">
    <property type="entry name" value="EF-hand"/>
    <property type="match status" value="1"/>
</dbReference>
<dbReference type="InterPro" id="IPR018247">
    <property type="entry name" value="EF_Hand_1_Ca_BS"/>
</dbReference>
<dbReference type="InterPro" id="IPR039647">
    <property type="entry name" value="EF_hand_pair_protein_CML-like"/>
</dbReference>
<feature type="domain" description="EF-hand" evidence="4">
    <location>
        <begin position="210"/>
        <end position="245"/>
    </location>
</feature>